<dbReference type="EMBL" id="JAGSYN010000178">
    <property type="protein sequence ID" value="KAG7662453.1"/>
    <property type="molecule type" value="Genomic_DNA"/>
</dbReference>
<dbReference type="RefSeq" id="XP_049262686.1">
    <property type="nucleotide sequence ID" value="XM_049407893.1"/>
</dbReference>
<evidence type="ECO:0000256" key="2">
    <source>
        <dbReference type="SAM" id="MobiDB-lite"/>
    </source>
</evidence>
<evidence type="ECO:0000313" key="4">
    <source>
        <dbReference type="Proteomes" id="UP000694255"/>
    </source>
</evidence>
<dbReference type="Proteomes" id="UP000694255">
    <property type="component" value="Unassembled WGS sequence"/>
</dbReference>
<feature type="coiled-coil region" evidence="1">
    <location>
        <begin position="170"/>
        <end position="197"/>
    </location>
</feature>
<accession>A0A8J5QL49</accession>
<keyword evidence="1" id="KW-0175">Coiled coil</keyword>
<dbReference type="CDD" id="cd23703">
    <property type="entry name" value="mS26_PET12"/>
    <property type="match status" value="1"/>
</dbReference>
<dbReference type="AlphaFoldDB" id="A0A8J5QL49"/>
<evidence type="ECO:0000313" key="3">
    <source>
        <dbReference type="EMBL" id="KAG7662453.1"/>
    </source>
</evidence>
<reference evidence="3 4" key="1">
    <citation type="journal article" date="2021" name="DNA Res.">
        <title>Genome analysis of Candida subhashii reveals its hybrid nature and dual mitochondrial genome conformations.</title>
        <authorList>
            <person name="Mixao V."/>
            <person name="Hegedusova E."/>
            <person name="Saus E."/>
            <person name="Pryszcz L.P."/>
            <person name="Cillingova A."/>
            <person name="Nosek J."/>
            <person name="Gabaldon T."/>
        </authorList>
    </citation>
    <scope>NUCLEOTIDE SEQUENCE [LARGE SCALE GENOMIC DNA]</scope>
    <source>
        <strain evidence="3 4">CBS 10753</strain>
    </source>
</reference>
<protein>
    <submittedName>
        <fullName evidence="3">PET123</fullName>
    </submittedName>
</protein>
<name>A0A8J5QL49_9ASCO</name>
<dbReference type="Pfam" id="PF26163">
    <property type="entry name" value="mS26"/>
    <property type="match status" value="1"/>
</dbReference>
<feature type="region of interest" description="Disordered" evidence="2">
    <location>
        <begin position="1"/>
        <end position="24"/>
    </location>
</feature>
<dbReference type="InterPro" id="IPR058940">
    <property type="entry name" value="mS26_fungi"/>
</dbReference>
<proteinExistence type="predicted"/>
<evidence type="ECO:0000256" key="1">
    <source>
        <dbReference type="SAM" id="Coils"/>
    </source>
</evidence>
<dbReference type="OrthoDB" id="5223508at2759"/>
<organism evidence="3 4">
    <name type="scientific">[Candida] subhashii</name>
    <dbReference type="NCBI Taxonomy" id="561895"/>
    <lineage>
        <taxon>Eukaryota</taxon>
        <taxon>Fungi</taxon>
        <taxon>Dikarya</taxon>
        <taxon>Ascomycota</taxon>
        <taxon>Saccharomycotina</taxon>
        <taxon>Pichiomycetes</taxon>
        <taxon>Debaryomycetaceae</taxon>
        <taxon>Spathaspora</taxon>
    </lineage>
</organism>
<sequence length="308" mass="35418">MGKNVLKYGGKSGVLPKPRPIFKTPIRQPNRFEQQQLAKIEEGYAEGVPVPKINGKPIPRMPKRPQVITVEQRIKWNIDDLEPKKVNYKGLTEDQKWKMNRDQIRRDFLREAYLKEAERLKKIDELTETKRKNDLEAAERAKQEIKSEHIELSIPTIEKLLEGKMVKISRTREERQLRQAKKDLNRRSHELISMENQAEQILDLYHASGKFITTIEELEKAIHQAFEVDVAAFDSSVSTVQSRLFRPSASSTLVYETSESMIVDKVLGGINGKPGLEQVKEVLSGEREEFRRRAQLQASAQASSSTEN</sequence>
<gene>
    <name evidence="3" type="ORF">J8A68_003984</name>
</gene>
<dbReference type="GeneID" id="73470784"/>
<comment type="caution">
    <text evidence="3">The sequence shown here is derived from an EMBL/GenBank/DDBJ whole genome shotgun (WGS) entry which is preliminary data.</text>
</comment>
<keyword evidence="4" id="KW-1185">Reference proteome</keyword>